<evidence type="ECO:0000256" key="3">
    <source>
        <dbReference type="ARBA" id="ARBA00022525"/>
    </source>
</evidence>
<sequence length="277" mass="31294">MLHPLAMKSIFVFVLIVFPLCAAYVVDPTEGLPQELVMSGIAVILLICLSCLNFCTARKRHHNGSLSRVPSWFLDDEVVYNAMELLPEATGAFFDSLTDNDKVVWEAIFEAQVGAAQEGNATELEDFDKIAADMDENVAAKMKARNEAVEKKITALSENAEAYDYLQKTYNMFRRQRMNMLNRGTLLTTLLDVAGQGRNLSATATSAIKETFPSLMQFVNDDRLTILLDKRNAKDPCTDQEIYQEMIDQSQFIIQNNRLPTERELLTRYELEATQLC</sequence>
<keyword evidence="3" id="KW-0964">Secreted</keyword>
<evidence type="ECO:0000256" key="2">
    <source>
        <dbReference type="ARBA" id="ARBA00006648"/>
    </source>
</evidence>
<comment type="similarity">
    <text evidence="2">Belongs to the fatty-acid and retinol-binding protein (FARBP) family.</text>
</comment>
<name>A0AA39I9C8_9BILA</name>
<evidence type="ECO:0000256" key="1">
    <source>
        <dbReference type="ARBA" id="ARBA00004613"/>
    </source>
</evidence>
<protein>
    <submittedName>
        <fullName evidence="9">Uncharacterized protein</fullName>
    </submittedName>
</protein>
<feature type="signal peptide" evidence="8">
    <location>
        <begin position="1"/>
        <end position="23"/>
    </location>
</feature>
<evidence type="ECO:0000313" key="9">
    <source>
        <dbReference type="EMBL" id="KAK0418764.1"/>
    </source>
</evidence>
<feature type="chain" id="PRO_5041295866" evidence="8">
    <location>
        <begin position="24"/>
        <end position="277"/>
    </location>
</feature>
<dbReference type="InterPro" id="IPR008632">
    <property type="entry name" value="Gp-FAR-1"/>
</dbReference>
<comment type="subcellular location">
    <subcellularLocation>
        <location evidence="1">Secreted</location>
    </subcellularLocation>
</comment>
<organism evidence="9 10">
    <name type="scientific">Steinernema hermaphroditum</name>
    <dbReference type="NCBI Taxonomy" id="289476"/>
    <lineage>
        <taxon>Eukaryota</taxon>
        <taxon>Metazoa</taxon>
        <taxon>Ecdysozoa</taxon>
        <taxon>Nematoda</taxon>
        <taxon>Chromadorea</taxon>
        <taxon>Rhabditida</taxon>
        <taxon>Tylenchina</taxon>
        <taxon>Panagrolaimomorpha</taxon>
        <taxon>Strongyloidoidea</taxon>
        <taxon>Steinernematidae</taxon>
        <taxon>Steinernema</taxon>
    </lineage>
</organism>
<dbReference type="EMBL" id="JAUCMV010000002">
    <property type="protein sequence ID" value="KAK0418764.1"/>
    <property type="molecule type" value="Genomic_DNA"/>
</dbReference>
<keyword evidence="4 8" id="KW-0732">Signal</keyword>
<keyword evidence="7" id="KW-1133">Transmembrane helix</keyword>
<gene>
    <name evidence="9" type="ORF">QR680_013762</name>
</gene>
<dbReference type="Proteomes" id="UP001175271">
    <property type="component" value="Unassembled WGS sequence"/>
</dbReference>
<comment type="caution">
    <text evidence="9">The sequence shown here is derived from an EMBL/GenBank/DDBJ whole genome shotgun (WGS) entry which is preliminary data.</text>
</comment>
<dbReference type="GO" id="GO:0008289">
    <property type="term" value="F:lipid binding"/>
    <property type="evidence" value="ECO:0007669"/>
    <property type="project" value="UniProtKB-KW"/>
</dbReference>
<evidence type="ECO:0000256" key="8">
    <source>
        <dbReference type="SAM" id="SignalP"/>
    </source>
</evidence>
<proteinExistence type="inferred from homology"/>
<keyword evidence="7" id="KW-0812">Transmembrane</keyword>
<keyword evidence="5" id="KW-0175">Coiled coil</keyword>
<dbReference type="Gene3D" id="1.20.120.1100">
    <property type="match status" value="1"/>
</dbReference>
<evidence type="ECO:0000313" key="10">
    <source>
        <dbReference type="Proteomes" id="UP001175271"/>
    </source>
</evidence>
<dbReference type="GO" id="GO:0005576">
    <property type="term" value="C:extracellular region"/>
    <property type="evidence" value="ECO:0007669"/>
    <property type="project" value="UniProtKB-SubCell"/>
</dbReference>
<evidence type="ECO:0000256" key="5">
    <source>
        <dbReference type="ARBA" id="ARBA00023054"/>
    </source>
</evidence>
<reference evidence="9" key="1">
    <citation type="submission" date="2023-06" db="EMBL/GenBank/DDBJ databases">
        <title>Genomic analysis of the entomopathogenic nematode Steinernema hermaphroditum.</title>
        <authorList>
            <person name="Schwarz E.M."/>
            <person name="Heppert J.K."/>
            <person name="Baniya A."/>
            <person name="Schwartz H.T."/>
            <person name="Tan C.-H."/>
            <person name="Antoshechkin I."/>
            <person name="Sternberg P.W."/>
            <person name="Goodrich-Blair H."/>
            <person name="Dillman A.R."/>
        </authorList>
    </citation>
    <scope>NUCLEOTIDE SEQUENCE</scope>
    <source>
        <strain evidence="9">PS9179</strain>
        <tissue evidence="9">Whole animal</tissue>
    </source>
</reference>
<accession>A0AA39I9C8</accession>
<evidence type="ECO:0000256" key="7">
    <source>
        <dbReference type="SAM" id="Phobius"/>
    </source>
</evidence>
<keyword evidence="7" id="KW-0472">Membrane</keyword>
<dbReference type="AlphaFoldDB" id="A0AA39I9C8"/>
<evidence type="ECO:0000256" key="6">
    <source>
        <dbReference type="ARBA" id="ARBA00023121"/>
    </source>
</evidence>
<keyword evidence="6" id="KW-0446">Lipid-binding</keyword>
<dbReference type="Pfam" id="PF05823">
    <property type="entry name" value="Gp-FAR-1"/>
    <property type="match status" value="1"/>
</dbReference>
<keyword evidence="10" id="KW-1185">Reference proteome</keyword>
<evidence type="ECO:0000256" key="4">
    <source>
        <dbReference type="ARBA" id="ARBA00022729"/>
    </source>
</evidence>
<feature type="transmembrane region" description="Helical" evidence="7">
    <location>
        <begin position="39"/>
        <end position="57"/>
    </location>
</feature>